<feature type="transmembrane region" description="Helical" evidence="4">
    <location>
        <begin position="431"/>
        <end position="453"/>
    </location>
</feature>
<feature type="compositionally biased region" description="Polar residues" evidence="3">
    <location>
        <begin position="1"/>
        <end position="19"/>
    </location>
</feature>
<feature type="transmembrane region" description="Helical" evidence="4">
    <location>
        <begin position="197"/>
        <end position="216"/>
    </location>
</feature>
<dbReference type="InterPro" id="IPR011701">
    <property type="entry name" value="MFS"/>
</dbReference>
<dbReference type="PANTHER" id="PTHR11360">
    <property type="entry name" value="MONOCARBOXYLATE TRANSPORTER"/>
    <property type="match status" value="1"/>
</dbReference>
<sequence length="518" mass="56868">MSGDLTSISSIETSQSNNLDVPPYNGENGNKHHTNNNIITRTSTIISNVIEDNKFAKTQVEPNPSFDPNDLRKVGTAATSLDNYPVDEESGDLSSSSSQKEETVVDSGRYNRYDIVNKPPDGGFWAWTSAFCVLAINTFSWGLNACFGVYLNYYISTDYFHNGKMEQYVMIGGMNLGLSFLACAFTNGLSRRVNYKILMSLGTALTFLSYWLASISKTVVQLVMFQGFLLSIGWALVAGSTFVILPTWFLKKRSIAQGIATAGGGLGGIIFSRASDQIIKQYLTNPKYAGDPNHALRLGVAWALRMEALGSNVTTVQSVAQTVGRPLLGFLSDKIGRVNVTLISTILITIFSFVFWIFVTTYAQLIGFAFAVGILLGVNWVNFGPMTADVVGGGGADMNHAVSLQMFTGGFPLLIAELAGFKLRRFDMERPFLYCQILVGVAAGVSAAALLPFREWKVRRILIARKKNFESGLESKEKEGEFANMDHDEITSEIKRLDGMLANDVKTYILRMIYPIAV</sequence>
<evidence type="ECO:0000256" key="3">
    <source>
        <dbReference type="SAM" id="MobiDB-lite"/>
    </source>
</evidence>
<feature type="transmembrane region" description="Helical" evidence="4">
    <location>
        <begin position="340"/>
        <end position="359"/>
    </location>
</feature>
<dbReference type="InterPro" id="IPR050327">
    <property type="entry name" value="Proton-linked_MCT"/>
</dbReference>
<dbReference type="AlphaFoldDB" id="A0A1V2LGE7"/>
<evidence type="ECO:0000256" key="2">
    <source>
        <dbReference type="ARBA" id="ARBA00006727"/>
    </source>
</evidence>
<comment type="similarity">
    <text evidence="2">Belongs to the major facilitator superfamily. Monocarboxylate porter (TC 2.A.1.13) family.</text>
</comment>
<dbReference type="Proteomes" id="UP000189274">
    <property type="component" value="Unassembled WGS sequence"/>
</dbReference>
<evidence type="ECO:0000313" key="6">
    <source>
        <dbReference type="Proteomes" id="UP000189274"/>
    </source>
</evidence>
<feature type="transmembrane region" description="Helical" evidence="4">
    <location>
        <begin position="228"/>
        <end position="250"/>
    </location>
</feature>
<keyword evidence="4" id="KW-1133">Transmembrane helix</keyword>
<dbReference type="InterPro" id="IPR036259">
    <property type="entry name" value="MFS_trans_sf"/>
</dbReference>
<feature type="transmembrane region" description="Helical" evidence="4">
    <location>
        <begin position="365"/>
        <end position="381"/>
    </location>
</feature>
<name>A0A1V2LGE7_PICKU</name>
<protein>
    <submittedName>
        <fullName evidence="5">Putative transporter ESBP6</fullName>
    </submittedName>
</protein>
<keyword evidence="4" id="KW-0472">Membrane</keyword>
<feature type="transmembrane region" description="Helical" evidence="4">
    <location>
        <begin position="167"/>
        <end position="185"/>
    </location>
</feature>
<dbReference type="SUPFAM" id="SSF103473">
    <property type="entry name" value="MFS general substrate transporter"/>
    <property type="match status" value="2"/>
</dbReference>
<dbReference type="PANTHER" id="PTHR11360:SF315">
    <property type="entry name" value="TRANSPORTER MCH2-RELATED"/>
    <property type="match status" value="1"/>
</dbReference>
<dbReference type="GO" id="GO:0022857">
    <property type="term" value="F:transmembrane transporter activity"/>
    <property type="evidence" value="ECO:0007669"/>
    <property type="project" value="InterPro"/>
</dbReference>
<dbReference type="Gene3D" id="1.20.1250.20">
    <property type="entry name" value="MFS general substrate transporter like domains"/>
    <property type="match status" value="2"/>
</dbReference>
<dbReference type="VEuPathDB" id="FungiDB:C5L36_0A06580"/>
<evidence type="ECO:0000313" key="5">
    <source>
        <dbReference type="EMBL" id="ONH70497.1"/>
    </source>
</evidence>
<comment type="caution">
    <text evidence="5">The sequence shown here is derived from an EMBL/GenBank/DDBJ whole genome shotgun (WGS) entry which is preliminary data.</text>
</comment>
<dbReference type="EMBL" id="MQVM01000099">
    <property type="protein sequence ID" value="ONH70497.1"/>
    <property type="molecule type" value="Genomic_DNA"/>
</dbReference>
<feature type="transmembrane region" description="Helical" evidence="4">
    <location>
        <begin position="124"/>
        <end position="155"/>
    </location>
</feature>
<reference evidence="6" key="1">
    <citation type="journal article" date="2017" name="Genome Announc.">
        <title>Genome sequences of Cyberlindnera fabianii 65, Pichia kudriavzevii 129, and Saccharomyces cerevisiae 131 isolated from fermented masau fruits in Zimbabwe.</title>
        <authorList>
            <person name="van Rijswijck I.M.H."/>
            <person name="Derks M.F.L."/>
            <person name="Abee T."/>
            <person name="de Ridder D."/>
            <person name="Smid E.J."/>
        </authorList>
    </citation>
    <scope>NUCLEOTIDE SEQUENCE [LARGE SCALE GENOMIC DNA]</scope>
    <source>
        <strain evidence="6">129</strain>
    </source>
</reference>
<proteinExistence type="inferred from homology"/>
<accession>A0A1V2LGE7</accession>
<feature type="region of interest" description="Disordered" evidence="3">
    <location>
        <begin position="77"/>
        <end position="103"/>
    </location>
</feature>
<evidence type="ECO:0000256" key="4">
    <source>
        <dbReference type="SAM" id="Phobius"/>
    </source>
</evidence>
<gene>
    <name evidence="5" type="ORF">BOH78_5178</name>
</gene>
<comment type="subcellular location">
    <subcellularLocation>
        <location evidence="1">Membrane</location>
        <topology evidence="1">Multi-pass membrane protein</topology>
    </subcellularLocation>
</comment>
<dbReference type="Pfam" id="PF07690">
    <property type="entry name" value="MFS_1"/>
    <property type="match status" value="1"/>
</dbReference>
<evidence type="ECO:0000256" key="1">
    <source>
        <dbReference type="ARBA" id="ARBA00004141"/>
    </source>
</evidence>
<dbReference type="GO" id="GO:0016020">
    <property type="term" value="C:membrane"/>
    <property type="evidence" value="ECO:0007669"/>
    <property type="project" value="UniProtKB-SubCell"/>
</dbReference>
<feature type="region of interest" description="Disordered" evidence="3">
    <location>
        <begin position="1"/>
        <end position="37"/>
    </location>
</feature>
<organism evidence="5 6">
    <name type="scientific">Pichia kudriavzevii</name>
    <name type="common">Yeast</name>
    <name type="synonym">Issatchenkia orientalis</name>
    <dbReference type="NCBI Taxonomy" id="4909"/>
    <lineage>
        <taxon>Eukaryota</taxon>
        <taxon>Fungi</taxon>
        <taxon>Dikarya</taxon>
        <taxon>Ascomycota</taxon>
        <taxon>Saccharomycotina</taxon>
        <taxon>Pichiomycetes</taxon>
        <taxon>Pichiales</taxon>
        <taxon>Pichiaceae</taxon>
        <taxon>Pichia</taxon>
    </lineage>
</organism>
<keyword evidence="4" id="KW-0812">Transmembrane</keyword>